<accession>W1NPJ0</accession>
<sequence length="668" mass="73194">MARPAGSRLSQSPQQAIRDMKQRAISSLNKLSDRDTFQMAASDLDSMAKSLNGECFSPFLACIYDTDSDQKSTARRECPRILGTMAETHRNALSSHLPKMVGNLIKRLRDSDSSVRSACVDSMGIMASKITQPSITVFLKPLMEAMTEQNQNLQAGSAHCFARVVDSSIDPQPEVLQKLLPKMVKLLGCKAFKAKPALIGALASVVLANGASRAHLMAMVIGSMRESLKSEDWQARKASVEALARVALSEREALKTYKESCVASLESRRFDKVKLVRDSVIQALEAWSEVPESEESPASETKISCITENDSNTNCTTGLDSSERPVKGFPYEIRKKTGFASSRSPPDCSSVTGSKKRTPLGDKRCSPSIFQKLDRKKMSEWKLEIAVPQSRPITVVSKDDPQSGKGAVCKDMKDGEIGNGHPKHDKKSERTVEEKAHKFGGLRGTSRVVPLHEKESSIGWATVGFSDTVEQVYKESDLSLIRKQLVHIENQQTSLLDLLQKFMGSSKNGMHSLETRVHGLERALDEISHDLALSSGRVVPNMEIGGNKCCKIPGADFLSAKFWRKPESRYSSPTATRLLLPDSGPCVGQERERLDLAKWDDKTLRGVKGGLVLNPLAEISPLPRANIEIHSNKIQRQGNSAELVSARVDGPTSIRSILQADGIGRPST</sequence>
<dbReference type="EMBL" id="KI396637">
    <property type="protein sequence ID" value="ERM96890.1"/>
    <property type="molecule type" value="Genomic_DNA"/>
</dbReference>
<dbReference type="InterPro" id="IPR033337">
    <property type="entry name" value="TORTIFOLIA1/SINE1-2"/>
</dbReference>
<feature type="compositionally biased region" description="Basic and acidic residues" evidence="1">
    <location>
        <begin position="397"/>
        <end position="416"/>
    </location>
</feature>
<dbReference type="PANTHER" id="PTHR31355">
    <property type="entry name" value="MICROTUBULE-ASSOCIATED PROTEIN TORTIFOLIA1"/>
    <property type="match status" value="1"/>
</dbReference>
<evidence type="ECO:0000313" key="3">
    <source>
        <dbReference type="EMBL" id="ERM96890.1"/>
    </source>
</evidence>
<dbReference type="AlphaFoldDB" id="W1NPJ0"/>
<feature type="region of interest" description="Disordered" evidence="1">
    <location>
        <begin position="338"/>
        <end position="366"/>
    </location>
</feature>
<evidence type="ECO:0000313" key="4">
    <source>
        <dbReference type="Proteomes" id="UP000017836"/>
    </source>
</evidence>
<name>W1NPJ0_AMBTC</name>
<reference evidence="4" key="1">
    <citation type="journal article" date="2013" name="Science">
        <title>The Amborella genome and the evolution of flowering plants.</title>
        <authorList>
            <consortium name="Amborella Genome Project"/>
        </authorList>
    </citation>
    <scope>NUCLEOTIDE SEQUENCE [LARGE SCALE GENOMIC DNA]</scope>
</reference>
<dbReference type="SUPFAM" id="SSF48371">
    <property type="entry name" value="ARM repeat"/>
    <property type="match status" value="1"/>
</dbReference>
<dbReference type="InterPro" id="IPR011989">
    <property type="entry name" value="ARM-like"/>
</dbReference>
<dbReference type="GO" id="GO:0008017">
    <property type="term" value="F:microtubule binding"/>
    <property type="evidence" value="ECO:0000318"/>
    <property type="project" value="GO_Central"/>
</dbReference>
<dbReference type="HOGENOM" id="CLU_025475_0_0_1"/>
<proteinExistence type="predicted"/>
<dbReference type="OMA" id="SNVRSAC"/>
<keyword evidence="4" id="KW-1185">Reference proteome</keyword>
<dbReference type="InterPro" id="IPR016024">
    <property type="entry name" value="ARM-type_fold"/>
</dbReference>
<feature type="region of interest" description="Disordered" evidence="1">
    <location>
        <begin position="395"/>
        <end position="437"/>
    </location>
</feature>
<dbReference type="PANTHER" id="PTHR31355:SF8">
    <property type="entry name" value="TORTIFOLIA1-LIKE PROTEIN 3"/>
    <property type="match status" value="1"/>
</dbReference>
<dbReference type="FunFam" id="1.25.10.10:FF:000549">
    <property type="entry name" value="ARM repeat superfamily protein"/>
    <property type="match status" value="1"/>
</dbReference>
<feature type="compositionally biased region" description="Polar residues" evidence="1">
    <location>
        <begin position="339"/>
        <end position="353"/>
    </location>
</feature>
<dbReference type="Gramene" id="ERM96890">
    <property type="protein sequence ID" value="ERM96890"/>
    <property type="gene ID" value="AMTR_s00074p00041920"/>
</dbReference>
<dbReference type="Proteomes" id="UP000017836">
    <property type="component" value="Unassembled WGS sequence"/>
</dbReference>
<dbReference type="InterPro" id="IPR057600">
    <property type="entry name" value="TORTIFOLIA1/SINE1-2_N"/>
</dbReference>
<dbReference type="eggNOG" id="ENOG502QQTY">
    <property type="taxonomic scope" value="Eukaryota"/>
</dbReference>
<dbReference type="GO" id="GO:0005874">
    <property type="term" value="C:microtubule"/>
    <property type="evidence" value="ECO:0007669"/>
    <property type="project" value="InterPro"/>
</dbReference>
<dbReference type="STRING" id="13333.W1NPJ0"/>
<dbReference type="Gene3D" id="1.25.10.10">
    <property type="entry name" value="Leucine-rich Repeat Variant"/>
    <property type="match status" value="1"/>
</dbReference>
<evidence type="ECO:0000259" key="2">
    <source>
        <dbReference type="Pfam" id="PF24714"/>
    </source>
</evidence>
<organism evidence="3 4">
    <name type="scientific">Amborella trichopoda</name>
    <dbReference type="NCBI Taxonomy" id="13333"/>
    <lineage>
        <taxon>Eukaryota</taxon>
        <taxon>Viridiplantae</taxon>
        <taxon>Streptophyta</taxon>
        <taxon>Embryophyta</taxon>
        <taxon>Tracheophyta</taxon>
        <taxon>Spermatophyta</taxon>
        <taxon>Magnoliopsida</taxon>
        <taxon>Amborellales</taxon>
        <taxon>Amborellaceae</taxon>
        <taxon>Amborella</taxon>
    </lineage>
</organism>
<protein>
    <recommendedName>
        <fullName evidence="2">TORTIFOLIA1/SINE1-2 N-terminal domain-containing protein</fullName>
    </recommendedName>
</protein>
<evidence type="ECO:0000256" key="1">
    <source>
        <dbReference type="SAM" id="MobiDB-lite"/>
    </source>
</evidence>
<feature type="compositionally biased region" description="Basic and acidic residues" evidence="1">
    <location>
        <begin position="426"/>
        <end position="437"/>
    </location>
</feature>
<dbReference type="Pfam" id="PF24714">
    <property type="entry name" value="TOR1L1_N"/>
    <property type="match status" value="1"/>
</dbReference>
<gene>
    <name evidence="3" type="ORF">AMTR_s00074p00041920</name>
</gene>
<feature type="domain" description="TORTIFOLIA1/SINE1-2 N-terminal" evidence="2">
    <location>
        <begin position="19"/>
        <end position="288"/>
    </location>
</feature>